<dbReference type="EMBL" id="SJPU01000002">
    <property type="protein sequence ID" value="TWU15885.1"/>
    <property type="molecule type" value="Genomic_DNA"/>
</dbReference>
<dbReference type="InterPro" id="IPR036866">
    <property type="entry name" value="RibonucZ/Hydroxyglut_hydro"/>
</dbReference>
<dbReference type="GO" id="GO:0042781">
    <property type="term" value="F:3'-tRNA processing endoribonuclease activity"/>
    <property type="evidence" value="ECO:0007669"/>
    <property type="project" value="TreeGrafter"/>
</dbReference>
<gene>
    <name evidence="2" type="ORF">Poly21_30870</name>
</gene>
<organism evidence="2 3">
    <name type="scientific">Allorhodopirellula heiligendammensis</name>
    <dbReference type="NCBI Taxonomy" id="2714739"/>
    <lineage>
        <taxon>Bacteria</taxon>
        <taxon>Pseudomonadati</taxon>
        <taxon>Planctomycetota</taxon>
        <taxon>Planctomycetia</taxon>
        <taxon>Pirellulales</taxon>
        <taxon>Pirellulaceae</taxon>
        <taxon>Allorhodopirellula</taxon>
    </lineage>
</organism>
<comment type="caution">
    <text evidence="2">The sequence shown here is derived from an EMBL/GenBank/DDBJ whole genome shotgun (WGS) entry which is preliminary data.</text>
</comment>
<dbReference type="AlphaFoldDB" id="A0A5C6BV15"/>
<proteinExistence type="predicted"/>
<dbReference type="RefSeq" id="WP_146407652.1">
    <property type="nucleotide sequence ID" value="NZ_SJPU01000002.1"/>
</dbReference>
<keyword evidence="3" id="KW-1185">Reference proteome</keyword>
<accession>A0A5C6BV15</accession>
<sequence length="258" mass="28815">MQLHCLGTAGYHPNETRHTSCYFLPESGLVLDAGTGMFRLPSLIQTDTIDILLSHAHLDHIVGLTFLLGIVYQRPVERVRVWGEAEKLAAVQNLLVNECIFPAQLPVTWHAIDANQALGEHLSLDIAGARVTWRPQTHPGGSVAYRIDWPSPTPGSASERSLVYATDTTGATDPEILRWMHGADVLLHECNFHDHQRDWAVKTGHSYPERVAEVSRCVQPLRVFLTHISPIDPISLEQPDPRFSVPCEIVDDNQIIEF</sequence>
<name>A0A5C6BV15_9BACT</name>
<protein>
    <submittedName>
        <fullName evidence="2">Ribonuclease Z</fullName>
    </submittedName>
</protein>
<evidence type="ECO:0000259" key="1">
    <source>
        <dbReference type="Pfam" id="PF12706"/>
    </source>
</evidence>
<evidence type="ECO:0000313" key="2">
    <source>
        <dbReference type="EMBL" id="TWU15885.1"/>
    </source>
</evidence>
<dbReference type="Pfam" id="PF12706">
    <property type="entry name" value="Lactamase_B_2"/>
    <property type="match status" value="1"/>
</dbReference>
<dbReference type="PANTHER" id="PTHR46018:SF2">
    <property type="entry name" value="ZINC PHOSPHODIESTERASE ELAC PROTEIN 1"/>
    <property type="match status" value="1"/>
</dbReference>
<evidence type="ECO:0000313" key="3">
    <source>
        <dbReference type="Proteomes" id="UP000319908"/>
    </source>
</evidence>
<dbReference type="PANTHER" id="PTHR46018">
    <property type="entry name" value="ZINC PHOSPHODIESTERASE ELAC PROTEIN 1"/>
    <property type="match status" value="1"/>
</dbReference>
<reference evidence="2 3" key="1">
    <citation type="journal article" date="2020" name="Antonie Van Leeuwenhoek">
        <title>Rhodopirellula heiligendammensis sp. nov., Rhodopirellula pilleata sp. nov., and Rhodopirellula solitaria sp. nov. isolated from natural or artificial marine surfaces in Northern Germany and California, USA, and emended description of the genus Rhodopirellula.</title>
        <authorList>
            <person name="Kallscheuer N."/>
            <person name="Wiegand S."/>
            <person name="Jogler M."/>
            <person name="Boedeker C."/>
            <person name="Peeters S.H."/>
            <person name="Rast P."/>
            <person name="Heuer A."/>
            <person name="Jetten M.S.M."/>
            <person name="Rohde M."/>
            <person name="Jogler C."/>
        </authorList>
    </citation>
    <scope>NUCLEOTIDE SEQUENCE [LARGE SCALE GENOMIC DNA]</scope>
    <source>
        <strain evidence="2 3">Poly21</strain>
    </source>
</reference>
<feature type="domain" description="Metallo-beta-lactamase" evidence="1">
    <location>
        <begin position="30"/>
        <end position="228"/>
    </location>
</feature>
<dbReference type="OrthoDB" id="9800940at2"/>
<dbReference type="Gene3D" id="3.60.15.10">
    <property type="entry name" value="Ribonuclease Z/Hydroxyacylglutathione hydrolase-like"/>
    <property type="match status" value="1"/>
</dbReference>
<dbReference type="InterPro" id="IPR001279">
    <property type="entry name" value="Metallo-B-lactamas"/>
</dbReference>
<dbReference type="SUPFAM" id="SSF56281">
    <property type="entry name" value="Metallo-hydrolase/oxidoreductase"/>
    <property type="match status" value="1"/>
</dbReference>
<dbReference type="Proteomes" id="UP000319908">
    <property type="component" value="Unassembled WGS sequence"/>
</dbReference>